<sequence>MHILILLHIWLVYTATKLNACQLWIYLKANRPSKLGKITTVIIVYK</sequence>
<reference evidence="2" key="2">
    <citation type="journal article" date="2015" name="Data Brief">
        <title>Shoot transcriptome of the giant reed, Arundo donax.</title>
        <authorList>
            <person name="Barrero R.A."/>
            <person name="Guerrero F.D."/>
            <person name="Moolhuijzen P."/>
            <person name="Goolsby J.A."/>
            <person name="Tidwell J."/>
            <person name="Bellgard S.E."/>
            <person name="Bellgard M.I."/>
        </authorList>
    </citation>
    <scope>NUCLEOTIDE SEQUENCE</scope>
    <source>
        <tissue evidence="2">Shoot tissue taken approximately 20 cm above the soil surface</tissue>
    </source>
</reference>
<reference evidence="2" key="1">
    <citation type="submission" date="2014-09" db="EMBL/GenBank/DDBJ databases">
        <authorList>
            <person name="Magalhaes I.L.F."/>
            <person name="Oliveira U."/>
            <person name="Santos F.R."/>
            <person name="Vidigal T.H.D.A."/>
            <person name="Brescovit A.D."/>
            <person name="Santos A.J."/>
        </authorList>
    </citation>
    <scope>NUCLEOTIDE SEQUENCE</scope>
    <source>
        <tissue evidence="2">Shoot tissue taken approximately 20 cm above the soil surface</tissue>
    </source>
</reference>
<proteinExistence type="predicted"/>
<dbReference type="EMBL" id="GBRH01180503">
    <property type="protein sequence ID" value="JAE17393.1"/>
    <property type="molecule type" value="Transcribed_RNA"/>
</dbReference>
<feature type="signal peptide" evidence="1">
    <location>
        <begin position="1"/>
        <end position="20"/>
    </location>
</feature>
<organism evidence="2">
    <name type="scientific">Arundo donax</name>
    <name type="common">Giant reed</name>
    <name type="synonym">Donax arundinaceus</name>
    <dbReference type="NCBI Taxonomy" id="35708"/>
    <lineage>
        <taxon>Eukaryota</taxon>
        <taxon>Viridiplantae</taxon>
        <taxon>Streptophyta</taxon>
        <taxon>Embryophyta</taxon>
        <taxon>Tracheophyta</taxon>
        <taxon>Spermatophyta</taxon>
        <taxon>Magnoliopsida</taxon>
        <taxon>Liliopsida</taxon>
        <taxon>Poales</taxon>
        <taxon>Poaceae</taxon>
        <taxon>PACMAD clade</taxon>
        <taxon>Arundinoideae</taxon>
        <taxon>Arundineae</taxon>
        <taxon>Arundo</taxon>
    </lineage>
</organism>
<evidence type="ECO:0000313" key="2">
    <source>
        <dbReference type="EMBL" id="JAE17393.1"/>
    </source>
</evidence>
<protein>
    <submittedName>
        <fullName evidence="2">Uncharacterized protein</fullName>
    </submittedName>
</protein>
<dbReference type="AlphaFoldDB" id="A0A0A9G9K8"/>
<keyword evidence="1" id="KW-0732">Signal</keyword>
<name>A0A0A9G9K8_ARUDO</name>
<evidence type="ECO:0000256" key="1">
    <source>
        <dbReference type="SAM" id="SignalP"/>
    </source>
</evidence>
<feature type="chain" id="PRO_5002062503" evidence="1">
    <location>
        <begin position="21"/>
        <end position="46"/>
    </location>
</feature>
<accession>A0A0A9G9K8</accession>